<keyword evidence="5" id="KW-1185">Reference proteome</keyword>
<dbReference type="RefSeq" id="WP_211289464.1">
    <property type="nucleotide sequence ID" value="NZ_PGTZ01000011.1"/>
</dbReference>
<dbReference type="Gene3D" id="3.90.1150.10">
    <property type="entry name" value="Aspartate Aminotransferase, domain 1"/>
    <property type="match status" value="1"/>
</dbReference>
<gene>
    <name evidence="4" type="ORF">CLV34_2869</name>
</gene>
<comment type="similarity">
    <text evidence="2">Belongs to the DegT/DnrJ/EryC1 family.</text>
</comment>
<comment type="cofactor">
    <cofactor evidence="1">
        <name>pyridoxal 5'-phosphate</name>
        <dbReference type="ChEBI" id="CHEBI:597326"/>
    </cofactor>
</comment>
<proteinExistence type="inferred from homology"/>
<protein>
    <submittedName>
        <fullName evidence="4">dTDP-4-amino-4,6-dideoxygalactose transaminase</fullName>
    </submittedName>
</protein>
<evidence type="ECO:0000256" key="2">
    <source>
        <dbReference type="RuleBase" id="RU004508"/>
    </source>
</evidence>
<dbReference type="Gene3D" id="3.40.640.10">
    <property type="entry name" value="Type I PLP-dependent aspartate aminotransferase-like (Major domain)"/>
    <property type="match status" value="1"/>
</dbReference>
<evidence type="ECO:0000256" key="3">
    <source>
        <dbReference type="SAM" id="MobiDB-lite"/>
    </source>
</evidence>
<accession>A0A2M8W450</accession>
<feature type="compositionally biased region" description="Low complexity" evidence="3">
    <location>
        <begin position="8"/>
        <end position="19"/>
    </location>
</feature>
<comment type="caution">
    <text evidence="4">The sequence shown here is derived from an EMBL/GenBank/DDBJ whole genome shotgun (WGS) entry which is preliminary data.</text>
</comment>
<dbReference type="AlphaFoldDB" id="A0A2M8W450"/>
<evidence type="ECO:0000256" key="1">
    <source>
        <dbReference type="ARBA" id="ARBA00001933"/>
    </source>
</evidence>
<dbReference type="SUPFAM" id="SSF53383">
    <property type="entry name" value="PLP-dependent transferases"/>
    <property type="match status" value="1"/>
</dbReference>
<dbReference type="Proteomes" id="UP000231586">
    <property type="component" value="Unassembled WGS sequence"/>
</dbReference>
<dbReference type="InterPro" id="IPR000653">
    <property type="entry name" value="DegT/StrS_aminotransferase"/>
</dbReference>
<dbReference type="EMBL" id="PGTZ01000011">
    <property type="protein sequence ID" value="PJI85679.1"/>
    <property type="molecule type" value="Genomic_DNA"/>
</dbReference>
<evidence type="ECO:0000313" key="4">
    <source>
        <dbReference type="EMBL" id="PJI85679.1"/>
    </source>
</evidence>
<dbReference type="GO" id="GO:0030170">
    <property type="term" value="F:pyridoxal phosphate binding"/>
    <property type="evidence" value="ECO:0007669"/>
    <property type="project" value="TreeGrafter"/>
</dbReference>
<organism evidence="4 5">
    <name type="scientific">Luteimicrobium subarcticum</name>
    <dbReference type="NCBI Taxonomy" id="620910"/>
    <lineage>
        <taxon>Bacteria</taxon>
        <taxon>Bacillati</taxon>
        <taxon>Actinomycetota</taxon>
        <taxon>Actinomycetes</taxon>
        <taxon>Micrococcales</taxon>
        <taxon>Luteimicrobium</taxon>
    </lineage>
</organism>
<dbReference type="GO" id="GO:0000271">
    <property type="term" value="P:polysaccharide biosynthetic process"/>
    <property type="evidence" value="ECO:0007669"/>
    <property type="project" value="TreeGrafter"/>
</dbReference>
<dbReference type="PANTHER" id="PTHR30244:SF34">
    <property type="entry name" value="DTDP-4-AMINO-4,6-DIDEOXYGALACTOSE TRANSAMINASE"/>
    <property type="match status" value="1"/>
</dbReference>
<keyword evidence="2" id="KW-0663">Pyridoxal phosphate</keyword>
<reference evidence="4 5" key="1">
    <citation type="submission" date="2017-11" db="EMBL/GenBank/DDBJ databases">
        <title>Genomic Encyclopedia of Archaeal and Bacterial Type Strains, Phase II (KMG-II): From Individual Species to Whole Genera.</title>
        <authorList>
            <person name="Goeker M."/>
        </authorList>
    </citation>
    <scope>NUCLEOTIDE SEQUENCE [LARGE SCALE GENOMIC DNA]</scope>
    <source>
        <strain evidence="4 5">DSM 22413</strain>
    </source>
</reference>
<name>A0A2M8W450_9MICO</name>
<sequence>MTTPTDRPVGTQVPGGPVPSAAEDRVRALLAERTGTDPADWFLVFKARYGMEVVFRALAAVRGAGDVATQVLTCSTAVDPILVGGLRPVYGEVSPASVALDPERLVVTPTTRAVVAQHTFGIVDDARTARLRAVADRVGALLVEDAAHCVTRLARGADGRPLADVSIHSFGVEKMLPTRFGGAVWVNPELGGPDGDGLRRRVTGDLAALPAVGRRIDLAARMYRTEVRVLNRLPHAAAGPVRSTLTQLGAFEPAIAPVEAQGGLRYEPMRPSEWMAQQIAAQLPSLDAVEHGRAAAVRVYLHELGGVVEIPSSAHGPLVRFPFFAADHDTAERVLAALARAGHYAGRWYRPALFPGVDDPAVYGYTPGVAALATTEGLISRVVNLPTTVDPEQAHRIAAVVRSVIADGSSRT</sequence>
<dbReference type="InterPro" id="IPR015421">
    <property type="entry name" value="PyrdxlP-dep_Trfase_major"/>
</dbReference>
<dbReference type="InterPro" id="IPR015424">
    <property type="entry name" value="PyrdxlP-dep_Trfase"/>
</dbReference>
<dbReference type="Pfam" id="PF01041">
    <property type="entry name" value="DegT_DnrJ_EryC1"/>
    <property type="match status" value="1"/>
</dbReference>
<dbReference type="InterPro" id="IPR015422">
    <property type="entry name" value="PyrdxlP-dep_Trfase_small"/>
</dbReference>
<dbReference type="PANTHER" id="PTHR30244">
    <property type="entry name" value="TRANSAMINASE"/>
    <property type="match status" value="1"/>
</dbReference>
<evidence type="ECO:0000313" key="5">
    <source>
        <dbReference type="Proteomes" id="UP000231586"/>
    </source>
</evidence>
<feature type="region of interest" description="Disordered" evidence="3">
    <location>
        <begin position="1"/>
        <end position="20"/>
    </location>
</feature>
<dbReference type="GO" id="GO:0008483">
    <property type="term" value="F:transaminase activity"/>
    <property type="evidence" value="ECO:0007669"/>
    <property type="project" value="TreeGrafter"/>
</dbReference>